<dbReference type="NCBIfam" id="NF037959">
    <property type="entry name" value="MFS_SpdSyn"/>
    <property type="match status" value="1"/>
</dbReference>
<protein>
    <submittedName>
        <fullName evidence="3">Spermidine synthase</fullName>
    </submittedName>
</protein>
<dbReference type="Proteomes" id="UP000264006">
    <property type="component" value="Chromosome"/>
</dbReference>
<dbReference type="KEGG" id="euz:DVS28_a0871"/>
<evidence type="ECO:0000313" key="3">
    <source>
        <dbReference type="EMBL" id="AXV05572.1"/>
    </source>
</evidence>
<dbReference type="InterPro" id="IPR029063">
    <property type="entry name" value="SAM-dependent_MTases_sf"/>
</dbReference>
<reference evidence="3 4" key="1">
    <citation type="submission" date="2018-09" db="EMBL/GenBank/DDBJ databases">
        <title>Complete genome sequence of Euzebya sp. DY32-46 isolated from seawater of Pacific Ocean.</title>
        <authorList>
            <person name="Xu L."/>
            <person name="Wu Y.-H."/>
            <person name="Xu X.-W."/>
        </authorList>
    </citation>
    <scope>NUCLEOTIDE SEQUENCE [LARGE SCALE GENOMIC DNA]</scope>
    <source>
        <strain evidence="3 4">DY32-46</strain>
    </source>
</reference>
<proteinExistence type="predicted"/>
<keyword evidence="4" id="KW-1185">Reference proteome</keyword>
<dbReference type="RefSeq" id="WP_114590363.1">
    <property type="nucleotide sequence ID" value="NZ_CP031165.1"/>
</dbReference>
<feature type="region of interest" description="Disordered" evidence="2">
    <location>
        <begin position="1"/>
        <end position="24"/>
    </location>
</feature>
<dbReference type="AlphaFoldDB" id="A0A346XTM5"/>
<dbReference type="SUPFAM" id="SSF53335">
    <property type="entry name" value="S-adenosyl-L-methionine-dependent methyltransferases"/>
    <property type="match status" value="1"/>
</dbReference>
<dbReference type="EMBL" id="CP031165">
    <property type="protein sequence ID" value="AXV05572.1"/>
    <property type="molecule type" value="Genomic_DNA"/>
</dbReference>
<gene>
    <name evidence="3" type="ORF">DVS28_a0871</name>
</gene>
<evidence type="ECO:0000313" key="4">
    <source>
        <dbReference type="Proteomes" id="UP000264006"/>
    </source>
</evidence>
<dbReference type="CDD" id="cd02440">
    <property type="entry name" value="AdoMet_MTases"/>
    <property type="match status" value="1"/>
</dbReference>
<evidence type="ECO:0000256" key="2">
    <source>
        <dbReference type="SAM" id="MobiDB-lite"/>
    </source>
</evidence>
<dbReference type="PANTHER" id="PTHR43317:SF1">
    <property type="entry name" value="THERMOSPERMINE SYNTHASE ACAULIS5"/>
    <property type="match status" value="1"/>
</dbReference>
<evidence type="ECO:0000256" key="1">
    <source>
        <dbReference type="ARBA" id="ARBA00023115"/>
    </source>
</evidence>
<dbReference type="OrthoDB" id="8221452at2"/>
<dbReference type="PANTHER" id="PTHR43317">
    <property type="entry name" value="THERMOSPERMINE SYNTHASE ACAULIS5"/>
    <property type="match status" value="1"/>
</dbReference>
<dbReference type="GO" id="GO:0006596">
    <property type="term" value="P:polyamine biosynthetic process"/>
    <property type="evidence" value="ECO:0007669"/>
    <property type="project" value="UniProtKB-KW"/>
</dbReference>
<dbReference type="Gene3D" id="3.40.50.150">
    <property type="entry name" value="Vaccinia Virus protein VP39"/>
    <property type="match status" value="1"/>
</dbReference>
<sequence>MGRQRRRRPDRTTPSDPPVGVPTGVGVVRVADDPARPRVSLLAIDQHVHGAVDTGDPTHLALGYLDRLGRLVEVLRPDTDGDPGTIVHLGGGAFALPRALLARARAAGRPVDTQLVMERSKAVIRVAREQLGLREQPDLIVRSGDARTGIERLGERQALMVVGDAFVGLETPRQLATVEFLDHVRRVLVPGGVYVVNLVDQPPYPVVAAQAATARQVFSTVFVVADRGVANLKDPGNAFLVATDRDIALGELGHRLAVGTHPSAVVRPGRLATLAASARPRHDTD</sequence>
<name>A0A346XTM5_9ACTN</name>
<accession>A0A346XTM5</accession>
<organism evidence="3 4">
    <name type="scientific">Euzebya pacifica</name>
    <dbReference type="NCBI Taxonomy" id="1608957"/>
    <lineage>
        <taxon>Bacteria</taxon>
        <taxon>Bacillati</taxon>
        <taxon>Actinomycetota</taxon>
        <taxon>Nitriliruptoria</taxon>
        <taxon>Euzebyales</taxon>
    </lineage>
</organism>
<keyword evidence="1" id="KW-0620">Polyamine biosynthesis</keyword>